<sequence>MSNSSLLDVIIVGGGASGLATATGLARQLWTAVVFTNETFRNARASHMHNFPTWDHQPPSAFRAKAKADLLARYDTIQFENADIKTVRTTEDGYFQATDAEGRSWTARKLVLAHGSEDKLPDIPGFADCWAYGIYGCLFCDGYEARGLSPSSGVLCVGPHSGIPPIALHLSRQARRLTDKVTLYTNGNADLAGKLEELLKQDKDAISGRIHVVDRKIAKFERGTGHKSQVVIHFEDGDTVEEGFIAHQPLSQAKGPFAQQLGLELTPTGDIATTPPFGETTVPGVFAVGDCATQLKAVAQAVAMGTMAAGGLVFQLGADLAKVE</sequence>
<evidence type="ECO:0000259" key="4">
    <source>
        <dbReference type="Pfam" id="PF07992"/>
    </source>
</evidence>
<keyword evidence="2" id="KW-0285">Flavoprotein</keyword>
<comment type="caution">
    <text evidence="5">The sequence shown here is derived from an EMBL/GenBank/DDBJ whole genome shotgun (WGS) entry which is preliminary data.</text>
</comment>
<keyword evidence="6" id="KW-1185">Reference proteome</keyword>
<dbReference type="Proteomes" id="UP000639643">
    <property type="component" value="Unassembled WGS sequence"/>
</dbReference>
<proteinExistence type="inferred from homology"/>
<comment type="similarity">
    <text evidence="1">Belongs to the class-II pyridine nucleotide-disulfide oxidoreductase family.</text>
</comment>
<dbReference type="Pfam" id="PF07992">
    <property type="entry name" value="Pyr_redox_2"/>
    <property type="match status" value="1"/>
</dbReference>
<evidence type="ECO:0000313" key="5">
    <source>
        <dbReference type="EMBL" id="KAF6816603.1"/>
    </source>
</evidence>
<dbReference type="EMBL" id="WIGM01000672">
    <property type="protein sequence ID" value="KAF6816603.1"/>
    <property type="molecule type" value="Genomic_DNA"/>
</dbReference>
<dbReference type="InterPro" id="IPR023753">
    <property type="entry name" value="FAD/NAD-binding_dom"/>
</dbReference>
<dbReference type="InterPro" id="IPR036188">
    <property type="entry name" value="FAD/NAD-bd_sf"/>
</dbReference>
<reference evidence="5" key="1">
    <citation type="journal article" date="2020" name="Phytopathology">
        <title>Genome Sequence Resources of Colletotrichum truncatum, C. plurivorum, C. musicola, and C. sojae: Four Species Pathogenic to Soybean (Glycine max).</title>
        <authorList>
            <person name="Rogerio F."/>
            <person name="Boufleur T.R."/>
            <person name="Ciampi-Guillardi M."/>
            <person name="Sukno S.A."/>
            <person name="Thon M.R."/>
            <person name="Massola Junior N.S."/>
            <person name="Baroncelli R."/>
        </authorList>
    </citation>
    <scope>NUCLEOTIDE SEQUENCE</scope>
    <source>
        <strain evidence="5">LFN0074</strain>
    </source>
</reference>
<dbReference type="AlphaFoldDB" id="A0A8H6N1Z2"/>
<dbReference type="GO" id="GO:0016491">
    <property type="term" value="F:oxidoreductase activity"/>
    <property type="evidence" value="ECO:0007669"/>
    <property type="project" value="UniProtKB-KW"/>
</dbReference>
<dbReference type="InterPro" id="IPR050097">
    <property type="entry name" value="Ferredoxin-NADP_redctase_2"/>
</dbReference>
<dbReference type="PRINTS" id="PR00469">
    <property type="entry name" value="PNDRDTASEII"/>
</dbReference>
<evidence type="ECO:0000256" key="3">
    <source>
        <dbReference type="ARBA" id="ARBA00023002"/>
    </source>
</evidence>
<protein>
    <submittedName>
        <fullName evidence="5">Thioredoxin reductase-like protein 1</fullName>
    </submittedName>
</protein>
<dbReference type="OrthoDB" id="10260355at2759"/>
<keyword evidence="3" id="KW-0560">Oxidoreductase</keyword>
<name>A0A8H6N1Z2_9PEZI</name>
<dbReference type="PRINTS" id="PR00368">
    <property type="entry name" value="FADPNR"/>
</dbReference>
<feature type="domain" description="FAD/NAD(P)-binding" evidence="4">
    <location>
        <begin position="8"/>
        <end position="305"/>
    </location>
</feature>
<evidence type="ECO:0000313" key="6">
    <source>
        <dbReference type="Proteomes" id="UP000639643"/>
    </source>
</evidence>
<organism evidence="5 6">
    <name type="scientific">Colletotrichum musicola</name>
    <dbReference type="NCBI Taxonomy" id="2175873"/>
    <lineage>
        <taxon>Eukaryota</taxon>
        <taxon>Fungi</taxon>
        <taxon>Dikarya</taxon>
        <taxon>Ascomycota</taxon>
        <taxon>Pezizomycotina</taxon>
        <taxon>Sordariomycetes</taxon>
        <taxon>Hypocreomycetidae</taxon>
        <taxon>Glomerellales</taxon>
        <taxon>Glomerellaceae</taxon>
        <taxon>Colletotrichum</taxon>
        <taxon>Colletotrichum orchidearum species complex</taxon>
    </lineage>
</organism>
<evidence type="ECO:0000256" key="2">
    <source>
        <dbReference type="ARBA" id="ARBA00022630"/>
    </source>
</evidence>
<accession>A0A8H6N1Z2</accession>
<dbReference type="Gene3D" id="3.50.50.60">
    <property type="entry name" value="FAD/NAD(P)-binding domain"/>
    <property type="match status" value="2"/>
</dbReference>
<dbReference type="PANTHER" id="PTHR48105">
    <property type="entry name" value="THIOREDOXIN REDUCTASE 1-RELATED-RELATED"/>
    <property type="match status" value="1"/>
</dbReference>
<dbReference type="SUPFAM" id="SSF51905">
    <property type="entry name" value="FAD/NAD(P)-binding domain"/>
    <property type="match status" value="1"/>
</dbReference>
<evidence type="ECO:0000256" key="1">
    <source>
        <dbReference type="ARBA" id="ARBA00009333"/>
    </source>
</evidence>
<dbReference type="GO" id="GO:0097237">
    <property type="term" value="P:cellular response to toxic substance"/>
    <property type="evidence" value="ECO:0007669"/>
    <property type="project" value="UniProtKB-ARBA"/>
</dbReference>
<gene>
    <name evidence="5" type="ORF">CMUS01_12249</name>
</gene>